<proteinExistence type="predicted"/>
<comment type="caution">
    <text evidence="1">The sequence shown here is derived from an EMBL/GenBank/DDBJ whole genome shotgun (WGS) entry which is preliminary data.</text>
</comment>
<name>A0A5B7IEC4_PORTR</name>
<accession>A0A5B7IEC4</accession>
<dbReference type="Proteomes" id="UP000324222">
    <property type="component" value="Unassembled WGS sequence"/>
</dbReference>
<evidence type="ECO:0000313" key="2">
    <source>
        <dbReference type="Proteomes" id="UP000324222"/>
    </source>
</evidence>
<sequence length="67" mass="7528">MYPRDVWQCGMKTLWRAGEASVARLAGFPPNVNLLLGSQVCSFSLTNFKIFSTSSPHFQTFLRDVTT</sequence>
<keyword evidence="2" id="KW-1185">Reference proteome</keyword>
<protein>
    <submittedName>
        <fullName evidence="1">Uncharacterized protein</fullName>
    </submittedName>
</protein>
<evidence type="ECO:0000313" key="1">
    <source>
        <dbReference type="EMBL" id="MPC79084.1"/>
    </source>
</evidence>
<dbReference type="AlphaFoldDB" id="A0A5B7IEC4"/>
<reference evidence="1 2" key="1">
    <citation type="submission" date="2019-05" db="EMBL/GenBank/DDBJ databases">
        <title>Another draft genome of Portunus trituberculatus and its Hox gene families provides insights of decapod evolution.</title>
        <authorList>
            <person name="Jeong J.-H."/>
            <person name="Song I."/>
            <person name="Kim S."/>
            <person name="Choi T."/>
            <person name="Kim D."/>
            <person name="Ryu S."/>
            <person name="Kim W."/>
        </authorList>
    </citation>
    <scope>NUCLEOTIDE SEQUENCE [LARGE SCALE GENOMIC DNA]</scope>
    <source>
        <tissue evidence="1">Muscle</tissue>
    </source>
</reference>
<gene>
    <name evidence="1" type="ORF">E2C01_073596</name>
</gene>
<organism evidence="1 2">
    <name type="scientific">Portunus trituberculatus</name>
    <name type="common">Swimming crab</name>
    <name type="synonym">Neptunus trituberculatus</name>
    <dbReference type="NCBI Taxonomy" id="210409"/>
    <lineage>
        <taxon>Eukaryota</taxon>
        <taxon>Metazoa</taxon>
        <taxon>Ecdysozoa</taxon>
        <taxon>Arthropoda</taxon>
        <taxon>Crustacea</taxon>
        <taxon>Multicrustacea</taxon>
        <taxon>Malacostraca</taxon>
        <taxon>Eumalacostraca</taxon>
        <taxon>Eucarida</taxon>
        <taxon>Decapoda</taxon>
        <taxon>Pleocyemata</taxon>
        <taxon>Brachyura</taxon>
        <taxon>Eubrachyura</taxon>
        <taxon>Portunoidea</taxon>
        <taxon>Portunidae</taxon>
        <taxon>Portuninae</taxon>
        <taxon>Portunus</taxon>
    </lineage>
</organism>
<dbReference type="EMBL" id="VSRR010050191">
    <property type="protein sequence ID" value="MPC79084.1"/>
    <property type="molecule type" value="Genomic_DNA"/>
</dbReference>